<dbReference type="GO" id="GO:0016462">
    <property type="term" value="F:pyrophosphatase activity"/>
    <property type="evidence" value="ECO:0007669"/>
    <property type="project" value="TreeGrafter"/>
</dbReference>
<dbReference type="Pfam" id="PF02541">
    <property type="entry name" value="Ppx-GppA"/>
    <property type="match status" value="1"/>
</dbReference>
<reference evidence="5" key="1">
    <citation type="submission" date="2020-10" db="EMBL/GenBank/DDBJ databases">
        <authorList>
            <person name="Castelo-Branco R."/>
            <person name="Eusebio N."/>
            <person name="Adriana R."/>
            <person name="Vieira A."/>
            <person name="Brugerolle De Fraissinette N."/>
            <person name="Rezende De Castro R."/>
            <person name="Schneider M.P."/>
            <person name="Vasconcelos V."/>
            <person name="Leao P.N."/>
        </authorList>
    </citation>
    <scope>NUCLEOTIDE SEQUENCE</scope>
    <source>
        <strain evidence="5">LEGE 07310</strain>
    </source>
</reference>
<evidence type="ECO:0000256" key="2">
    <source>
        <dbReference type="ARBA" id="ARBA00022801"/>
    </source>
</evidence>
<keyword evidence="6" id="KW-1185">Reference proteome</keyword>
<dbReference type="InterPro" id="IPR048950">
    <property type="entry name" value="Ppx_GppA_C"/>
</dbReference>
<dbReference type="EMBL" id="JADEXG010000077">
    <property type="protein sequence ID" value="MBE9079994.1"/>
    <property type="molecule type" value="Genomic_DNA"/>
</dbReference>
<dbReference type="CDD" id="cd24006">
    <property type="entry name" value="ASKHA_NBD_PPX_GppA"/>
    <property type="match status" value="1"/>
</dbReference>
<evidence type="ECO:0000313" key="5">
    <source>
        <dbReference type="EMBL" id="MBE9079994.1"/>
    </source>
</evidence>
<dbReference type="PIRSF" id="PIRSF001267">
    <property type="entry name" value="Pyrophosphatase_GppA_Ppx"/>
    <property type="match status" value="1"/>
</dbReference>
<dbReference type="Pfam" id="PF21447">
    <property type="entry name" value="Ppx-GppA_III"/>
    <property type="match status" value="1"/>
</dbReference>
<dbReference type="InterPro" id="IPR003695">
    <property type="entry name" value="Ppx_GppA_N"/>
</dbReference>
<evidence type="ECO:0000259" key="3">
    <source>
        <dbReference type="Pfam" id="PF02541"/>
    </source>
</evidence>
<name>A0A8J7AJA5_9CYAN</name>
<dbReference type="SUPFAM" id="SSF53067">
    <property type="entry name" value="Actin-like ATPase domain"/>
    <property type="match status" value="2"/>
</dbReference>
<evidence type="ECO:0000313" key="6">
    <source>
        <dbReference type="Proteomes" id="UP000636505"/>
    </source>
</evidence>
<evidence type="ECO:0000256" key="1">
    <source>
        <dbReference type="ARBA" id="ARBA00007125"/>
    </source>
</evidence>
<dbReference type="Gene3D" id="1.10.3210.10">
    <property type="entry name" value="Hypothetical protein af1432"/>
    <property type="match status" value="1"/>
</dbReference>
<sequence>MKLAAIDIGTNSIHMVIVEVRGRRSFDLIDREKEMVKLGAGVFATQRLSDRAYQEGLETISRYVQLADQVGVDEIITAATSAIREAQNGEAFLSQVVKQTGLSPRIISGTEEARLIFLAVRNAIALKDGNALVLDIGGGSTEVAVGSREDFHFGYSLPLGVLRLLDMFEDKGPVGAEARGVLEAHIQMLARDSLDQAQQLGFTQVIGTSGTIRTLGEAAHLAADGDSLRSLNAEVVQISDIEDITEQLLDLKLEKRPKIEGISEKRADAIHLGGVLLVQLLNMAGVEKLTLCEASLREGLLLDYLERHVQPGGFSAATSLRHRLVAQLSQRFSSDWPQKKHIASLAQQIFDQTQPLHELGPFEREILEHAACLYDIGQYIAFRRHHKHGRYIIKNTELRGFTDEEILLIGHVVRYHRKAKPKKKHKKFKRLTHRQRRIVRILSGILRLAVRLDKTRNQRVEQVTCQSNEETLKLAVSGEGSLELEIWAAMRDREVLADALARKIKIYRGQAEAAQASPDSELR</sequence>
<dbReference type="AlphaFoldDB" id="A0A8J7AJA5"/>
<dbReference type="InterPro" id="IPR050273">
    <property type="entry name" value="GppA/Ppx_hydrolase"/>
</dbReference>
<comment type="similarity">
    <text evidence="1">Belongs to the GppA/Ppx family.</text>
</comment>
<feature type="domain" description="Ppx/GppA phosphatase N-terminal" evidence="3">
    <location>
        <begin position="17"/>
        <end position="308"/>
    </location>
</feature>
<dbReference type="PANTHER" id="PTHR30005">
    <property type="entry name" value="EXOPOLYPHOSPHATASE"/>
    <property type="match status" value="1"/>
</dbReference>
<dbReference type="Gene3D" id="3.30.420.150">
    <property type="entry name" value="Exopolyphosphatase. Domain 2"/>
    <property type="match status" value="1"/>
</dbReference>
<proteinExistence type="inferred from homology"/>
<dbReference type="PANTHER" id="PTHR30005:SF0">
    <property type="entry name" value="RETROGRADE REGULATION PROTEIN 2"/>
    <property type="match status" value="1"/>
</dbReference>
<dbReference type="SUPFAM" id="SSF109604">
    <property type="entry name" value="HD-domain/PDEase-like"/>
    <property type="match status" value="1"/>
</dbReference>
<dbReference type="Proteomes" id="UP000636505">
    <property type="component" value="Unassembled WGS sequence"/>
</dbReference>
<accession>A0A8J7AJA5</accession>
<organism evidence="5 6">
    <name type="scientific">Vasconcelosia minhoensis LEGE 07310</name>
    <dbReference type="NCBI Taxonomy" id="915328"/>
    <lineage>
        <taxon>Bacteria</taxon>
        <taxon>Bacillati</taxon>
        <taxon>Cyanobacteriota</taxon>
        <taxon>Cyanophyceae</taxon>
        <taxon>Nodosilineales</taxon>
        <taxon>Cymatolegaceae</taxon>
        <taxon>Vasconcelosia</taxon>
        <taxon>Vasconcelosia minhoensis</taxon>
    </lineage>
</organism>
<comment type="caution">
    <text evidence="5">The sequence shown here is derived from an EMBL/GenBank/DDBJ whole genome shotgun (WGS) entry which is preliminary data.</text>
</comment>
<dbReference type="InterPro" id="IPR030673">
    <property type="entry name" value="PyroPPase_GppA_Ppx"/>
</dbReference>
<dbReference type="Gene3D" id="3.30.420.40">
    <property type="match status" value="1"/>
</dbReference>
<keyword evidence="2" id="KW-0378">Hydrolase</keyword>
<gene>
    <name evidence="5" type="ORF">IQ241_22335</name>
</gene>
<evidence type="ECO:0000259" key="4">
    <source>
        <dbReference type="Pfam" id="PF21447"/>
    </source>
</evidence>
<dbReference type="InterPro" id="IPR043129">
    <property type="entry name" value="ATPase_NBD"/>
</dbReference>
<feature type="domain" description="Ppx/GppA phosphatase C-terminal" evidence="4">
    <location>
        <begin position="321"/>
        <end position="475"/>
    </location>
</feature>
<protein>
    <submittedName>
        <fullName evidence="5">Ppx/GppA family phosphatase</fullName>
    </submittedName>
</protein>
<dbReference type="RefSeq" id="WP_193911508.1">
    <property type="nucleotide sequence ID" value="NZ_JADEXG010000077.1"/>
</dbReference>